<name>A0AAE3ASA2_9FIRM</name>
<dbReference type="AlphaFoldDB" id="A0AAE3ASA2"/>
<dbReference type="EMBL" id="JAJEPU010000014">
    <property type="protein sequence ID" value="MCC2164457.1"/>
    <property type="molecule type" value="Genomic_DNA"/>
</dbReference>
<evidence type="ECO:0000313" key="2">
    <source>
        <dbReference type="Proteomes" id="UP001198962"/>
    </source>
</evidence>
<organism evidence="1 2">
    <name type="scientific">Brotaphodocola catenula</name>
    <dbReference type="NCBI Taxonomy" id="2885361"/>
    <lineage>
        <taxon>Bacteria</taxon>
        <taxon>Bacillati</taxon>
        <taxon>Bacillota</taxon>
        <taxon>Clostridia</taxon>
        <taxon>Lachnospirales</taxon>
        <taxon>Lachnospiraceae</taxon>
        <taxon>Brotaphodocola</taxon>
    </lineage>
</organism>
<comment type="caution">
    <text evidence="1">The sequence shown here is derived from an EMBL/GenBank/DDBJ whole genome shotgun (WGS) entry which is preliminary data.</text>
</comment>
<evidence type="ECO:0000313" key="1">
    <source>
        <dbReference type="EMBL" id="MCC2164457.1"/>
    </source>
</evidence>
<dbReference type="Pfam" id="PF20355">
    <property type="entry name" value="DUF6650"/>
    <property type="match status" value="1"/>
</dbReference>
<accession>A0AAE3ASA2</accession>
<protein>
    <submittedName>
        <fullName evidence="1">Uncharacterized protein</fullName>
    </submittedName>
</protein>
<proteinExistence type="predicted"/>
<reference evidence="1" key="1">
    <citation type="submission" date="2021-10" db="EMBL/GenBank/DDBJ databases">
        <title>Anaerobic single-cell dispensing facilitates the cultivation of human gut bacteria.</title>
        <authorList>
            <person name="Afrizal A."/>
        </authorList>
    </citation>
    <scope>NUCLEOTIDE SEQUENCE</scope>
    <source>
        <strain evidence="1">CLA-AA-H274</strain>
    </source>
</reference>
<dbReference type="RefSeq" id="WP_173903950.1">
    <property type="nucleotide sequence ID" value="NZ_JAJEPU010000014.1"/>
</dbReference>
<keyword evidence="2" id="KW-1185">Reference proteome</keyword>
<gene>
    <name evidence="1" type="ORF">LKD32_06115</name>
</gene>
<sequence length="149" mass="17690">MKYRINSISVPFGGISWEQYTTEKDRIEYLFFYLESKRILTNPIEMELPDQCVHSVLEIKAELVNIAKDFDFSSNVKKELRQLIQICNKYLDNLNKLNLPHIIYKENDRWADLNFDSAMKQFRSGFKKSIENLSKETNVVVTFTIPEKW</sequence>
<dbReference type="Proteomes" id="UP001198962">
    <property type="component" value="Unassembled WGS sequence"/>
</dbReference>
<dbReference type="InterPro" id="IPR046592">
    <property type="entry name" value="DUF6650"/>
</dbReference>